<dbReference type="Proteomes" id="UP001383192">
    <property type="component" value="Unassembled WGS sequence"/>
</dbReference>
<evidence type="ECO:0000313" key="3">
    <source>
        <dbReference type="Proteomes" id="UP001383192"/>
    </source>
</evidence>
<feature type="compositionally biased region" description="Low complexity" evidence="1">
    <location>
        <begin position="143"/>
        <end position="152"/>
    </location>
</feature>
<dbReference type="EMBL" id="JAYKXP010000377">
    <property type="protein sequence ID" value="KAK7014082.1"/>
    <property type="molecule type" value="Genomic_DNA"/>
</dbReference>
<proteinExistence type="predicted"/>
<dbReference type="AlphaFoldDB" id="A0AAW0AM03"/>
<evidence type="ECO:0000256" key="1">
    <source>
        <dbReference type="SAM" id="MobiDB-lite"/>
    </source>
</evidence>
<evidence type="ECO:0000313" key="2">
    <source>
        <dbReference type="EMBL" id="KAK7014082.1"/>
    </source>
</evidence>
<feature type="region of interest" description="Disordered" evidence="1">
    <location>
        <begin position="105"/>
        <end position="156"/>
    </location>
</feature>
<reference evidence="2 3" key="1">
    <citation type="submission" date="2024-01" db="EMBL/GenBank/DDBJ databases">
        <title>A draft genome for a cacao thread blight-causing isolate of Paramarasmius palmivorus.</title>
        <authorList>
            <person name="Baruah I.K."/>
            <person name="Bukari Y."/>
            <person name="Amoako-Attah I."/>
            <person name="Meinhardt L.W."/>
            <person name="Bailey B.A."/>
            <person name="Cohen S.P."/>
        </authorList>
    </citation>
    <scope>NUCLEOTIDE SEQUENCE [LARGE SCALE GENOMIC DNA]</scope>
    <source>
        <strain evidence="2 3">GH-12</strain>
    </source>
</reference>
<keyword evidence="3" id="KW-1185">Reference proteome</keyword>
<comment type="caution">
    <text evidence="2">The sequence shown here is derived from an EMBL/GenBank/DDBJ whole genome shotgun (WGS) entry which is preliminary data.</text>
</comment>
<sequence length="191" mass="21846">MGFSDLTFIQSDRRLELLDALYQISQSAQFASYYPDMPDQDWEMCSSTCVEATLFRHALQAAFAFLDGTISDVREVMNMVDKDRRRQREWLAEKRIKRYGFSHDPVKADTTRHRRDPAGSSSDPCLARFHHTPSTIPSPLNKPTPSSTISSTLPPPHLLPTSLHRIELGQEQLALRLLFENHRIELGHLTV</sequence>
<gene>
    <name evidence="2" type="ORF">VNI00_019431</name>
</gene>
<accession>A0AAW0AM03</accession>
<name>A0AAW0AM03_9AGAR</name>
<protein>
    <submittedName>
        <fullName evidence="2">Uncharacterized protein</fullName>
    </submittedName>
</protein>
<organism evidence="2 3">
    <name type="scientific">Paramarasmius palmivorus</name>
    <dbReference type="NCBI Taxonomy" id="297713"/>
    <lineage>
        <taxon>Eukaryota</taxon>
        <taxon>Fungi</taxon>
        <taxon>Dikarya</taxon>
        <taxon>Basidiomycota</taxon>
        <taxon>Agaricomycotina</taxon>
        <taxon>Agaricomycetes</taxon>
        <taxon>Agaricomycetidae</taxon>
        <taxon>Agaricales</taxon>
        <taxon>Marasmiineae</taxon>
        <taxon>Marasmiaceae</taxon>
        <taxon>Paramarasmius</taxon>
    </lineage>
</organism>